<dbReference type="Proteomes" id="UP000815677">
    <property type="component" value="Unassembled WGS sequence"/>
</dbReference>
<sequence length="189" mass="20323">PQNVAVVAGVSAFQLCHNRVGALTFVSWGYAKGPLRPLTAIHSARTAGSGDLDGWPELHRQFSPASQNASKPHTLRSIPVEDPVPVTTPPKPPLPKPRAKRPPRVPPASEAEAPRARSPHSPESKPAANSAEVVSEDTKSLWLASKPRAEDARPFGTIRSTRVATLKARSKQTLHVPYGHPSPRRTAHP</sequence>
<proteinExistence type="predicted"/>
<feature type="region of interest" description="Disordered" evidence="1">
    <location>
        <begin position="55"/>
        <end position="189"/>
    </location>
</feature>
<evidence type="ECO:0000313" key="2">
    <source>
        <dbReference type="EMBL" id="GAT42837.1"/>
    </source>
</evidence>
<feature type="compositionally biased region" description="Pro residues" evidence="1">
    <location>
        <begin position="86"/>
        <end position="96"/>
    </location>
</feature>
<evidence type="ECO:0000313" key="3">
    <source>
        <dbReference type="Proteomes" id="UP000815677"/>
    </source>
</evidence>
<gene>
    <name evidence="2" type="ORF">MCHLO_00535</name>
</gene>
<name>A0ABQ0KVY5_MYCCL</name>
<evidence type="ECO:0000256" key="1">
    <source>
        <dbReference type="SAM" id="MobiDB-lite"/>
    </source>
</evidence>
<feature type="non-terminal residue" evidence="2">
    <location>
        <position position="1"/>
    </location>
</feature>
<protein>
    <submittedName>
        <fullName evidence="2">Uncharacterized protein</fullName>
    </submittedName>
</protein>
<keyword evidence="3" id="KW-1185">Reference proteome</keyword>
<organism evidence="2 3">
    <name type="scientific">Mycena chlorophos</name>
    <name type="common">Agaric fungus</name>
    <name type="synonym">Agaricus chlorophos</name>
    <dbReference type="NCBI Taxonomy" id="658473"/>
    <lineage>
        <taxon>Eukaryota</taxon>
        <taxon>Fungi</taxon>
        <taxon>Dikarya</taxon>
        <taxon>Basidiomycota</taxon>
        <taxon>Agaricomycotina</taxon>
        <taxon>Agaricomycetes</taxon>
        <taxon>Agaricomycetidae</taxon>
        <taxon>Agaricales</taxon>
        <taxon>Marasmiineae</taxon>
        <taxon>Mycenaceae</taxon>
        <taxon>Mycena</taxon>
    </lineage>
</organism>
<accession>A0ABQ0KVY5</accession>
<feature type="compositionally biased region" description="Basic and acidic residues" evidence="1">
    <location>
        <begin position="112"/>
        <end position="123"/>
    </location>
</feature>
<reference evidence="2" key="1">
    <citation type="submission" date="2014-09" db="EMBL/GenBank/DDBJ databases">
        <title>Genome sequence of the luminous mushroom Mycena chlorophos for searching fungal bioluminescence genes.</title>
        <authorList>
            <person name="Tanaka Y."/>
            <person name="Kasuga D."/>
            <person name="Oba Y."/>
            <person name="Hase S."/>
            <person name="Sato K."/>
            <person name="Oba Y."/>
            <person name="Sakakibara Y."/>
        </authorList>
    </citation>
    <scope>NUCLEOTIDE SEQUENCE</scope>
</reference>
<dbReference type="EMBL" id="DF838321">
    <property type="protein sequence ID" value="GAT42837.1"/>
    <property type="molecule type" value="Genomic_DNA"/>
</dbReference>